<keyword evidence="1" id="KW-0378">Hydrolase</keyword>
<evidence type="ECO:0000259" key="3">
    <source>
        <dbReference type="SMART" id="SM00065"/>
    </source>
</evidence>
<dbReference type="InterPro" id="IPR052016">
    <property type="entry name" value="Bact_Sigma-Reg"/>
</dbReference>
<reference evidence="5 6" key="1">
    <citation type="submission" date="2019-10" db="EMBL/GenBank/DDBJ databases">
        <title>Extracellular Electron Transfer in a Candidatus Methanoperedens spp. Enrichment Culture.</title>
        <authorList>
            <person name="Berger S."/>
            <person name="Rangel Shaw D."/>
            <person name="Berben T."/>
            <person name="In 'T Zandt M."/>
            <person name="Frank J."/>
            <person name="Reimann J."/>
            <person name="Jetten M.S.M."/>
            <person name="Welte C.U."/>
        </authorList>
    </citation>
    <scope>NUCLEOTIDE SEQUENCE [LARGE SCALE GENOMIC DNA]</scope>
    <source>
        <strain evidence="5">SB12</strain>
    </source>
</reference>
<accession>A0A833H2U1</accession>
<dbReference type="SUPFAM" id="SSF81606">
    <property type="entry name" value="PP2C-like"/>
    <property type="match status" value="1"/>
</dbReference>
<dbReference type="InterPro" id="IPR019734">
    <property type="entry name" value="TPR_rpt"/>
</dbReference>
<dbReference type="InterPro" id="IPR036457">
    <property type="entry name" value="PPM-type-like_dom_sf"/>
</dbReference>
<dbReference type="Gene3D" id="3.60.40.10">
    <property type="entry name" value="PPM-type phosphatase domain"/>
    <property type="match status" value="1"/>
</dbReference>
<comment type="caution">
    <text evidence="5">The sequence shown here is derived from an EMBL/GenBank/DDBJ whole genome shotgun (WGS) entry which is preliminary data.</text>
</comment>
<feature type="domain" description="GAF" evidence="3">
    <location>
        <begin position="45"/>
        <end position="186"/>
    </location>
</feature>
<proteinExistence type="predicted"/>
<dbReference type="AlphaFoldDB" id="A0A833H2U1"/>
<evidence type="ECO:0000313" key="6">
    <source>
        <dbReference type="Proteomes" id="UP000460298"/>
    </source>
</evidence>
<evidence type="ECO:0000313" key="5">
    <source>
        <dbReference type="EMBL" id="KAB2933570.1"/>
    </source>
</evidence>
<feature type="repeat" description="TPR" evidence="2">
    <location>
        <begin position="512"/>
        <end position="545"/>
    </location>
</feature>
<name>A0A833H2U1_9LEPT</name>
<dbReference type="InterPro" id="IPR001932">
    <property type="entry name" value="PPM-type_phosphatase-like_dom"/>
</dbReference>
<dbReference type="InterPro" id="IPR029016">
    <property type="entry name" value="GAF-like_dom_sf"/>
</dbReference>
<dbReference type="InterPro" id="IPR011990">
    <property type="entry name" value="TPR-like_helical_dom_sf"/>
</dbReference>
<gene>
    <name evidence="5" type="ORF">F9K24_06910</name>
</gene>
<dbReference type="Gene3D" id="1.25.40.10">
    <property type="entry name" value="Tetratricopeptide repeat domain"/>
    <property type="match status" value="1"/>
</dbReference>
<sequence>MIGVKFGKRKVVNYRGSQMVVGGLTSKNKIDILIYIARELASVNKQEDLFERVLSLCEEIFEADNIHLRLWNENENKLKIIRSLRPMDPPARDLRSGEGFSGTVYKKGEPHLVADLTKHMELLDEGEQTRSVVCVPILYKAMVMGTLSVEKSISYFYREDDLEILEALSSQLGLALNEVRLLEGLYLANQRIEFDLRMGRNVQNQIIPKRLDPWNGIRFFFHYAPMTEVSGDYFRVFRDENSVTLFLADVAGHGVAAAMVTMIIHHHLEVLMEKTNALPELFEELNRSIRPNLPDGVYFTAQIFRIYEDNSYGFVNGGHVRPVILRSDSEKCELIDAPGLPLGIADVRKEDYRMTSGQLDEGDLVFLLSDGFQEQKNAGGEEATTKKVLTWILEERNRLMNRKGIVEAEELGLSFLSRYEQYRDGAPTGDDLSMIMLQISPLLSRSRAQYAKARKATTLEEKLELCEQIHHAEPSLLANLLYMGRLLYKLQDYQRSEAVLKQYLETSGSVNPEVIYLVGSAIKHQDRLKEARKYFRWALAVDPVHLPSLMRMVKSYLKEERSDDALLVLNQAAREGLRDERVLQLIKRIEKKRSLS</sequence>
<evidence type="ECO:0000259" key="4">
    <source>
        <dbReference type="SMART" id="SM00331"/>
    </source>
</evidence>
<organism evidence="5 6">
    <name type="scientific">Leptonema illini</name>
    <dbReference type="NCBI Taxonomy" id="183"/>
    <lineage>
        <taxon>Bacteria</taxon>
        <taxon>Pseudomonadati</taxon>
        <taxon>Spirochaetota</taxon>
        <taxon>Spirochaetia</taxon>
        <taxon>Leptospirales</taxon>
        <taxon>Leptospiraceae</taxon>
        <taxon>Leptonema</taxon>
    </lineage>
</organism>
<feature type="domain" description="PPM-type phosphatase" evidence="4">
    <location>
        <begin position="214"/>
        <end position="439"/>
    </location>
</feature>
<dbReference type="InterPro" id="IPR003018">
    <property type="entry name" value="GAF"/>
</dbReference>
<dbReference type="SUPFAM" id="SSF55781">
    <property type="entry name" value="GAF domain-like"/>
    <property type="match status" value="1"/>
</dbReference>
<dbReference type="PANTHER" id="PTHR43156">
    <property type="entry name" value="STAGE II SPORULATION PROTEIN E-RELATED"/>
    <property type="match status" value="1"/>
</dbReference>
<evidence type="ECO:0000256" key="2">
    <source>
        <dbReference type="PROSITE-ProRule" id="PRU00339"/>
    </source>
</evidence>
<evidence type="ECO:0000256" key="1">
    <source>
        <dbReference type="ARBA" id="ARBA00022801"/>
    </source>
</evidence>
<dbReference type="PANTHER" id="PTHR43156:SF2">
    <property type="entry name" value="STAGE II SPORULATION PROTEIN E"/>
    <property type="match status" value="1"/>
</dbReference>
<dbReference type="SMART" id="SM00065">
    <property type="entry name" value="GAF"/>
    <property type="match status" value="1"/>
</dbReference>
<dbReference type="PROSITE" id="PS50005">
    <property type="entry name" value="TPR"/>
    <property type="match status" value="1"/>
</dbReference>
<dbReference type="Gene3D" id="3.30.450.40">
    <property type="match status" value="1"/>
</dbReference>
<dbReference type="Pfam" id="PF07228">
    <property type="entry name" value="SpoIIE"/>
    <property type="match status" value="1"/>
</dbReference>
<dbReference type="EMBL" id="WBUI01000005">
    <property type="protein sequence ID" value="KAB2933570.1"/>
    <property type="molecule type" value="Genomic_DNA"/>
</dbReference>
<protein>
    <submittedName>
        <fullName evidence="5">SpoIIE family protein phosphatase</fullName>
    </submittedName>
</protein>
<dbReference type="SUPFAM" id="SSF48452">
    <property type="entry name" value="TPR-like"/>
    <property type="match status" value="1"/>
</dbReference>
<dbReference type="SMART" id="SM00331">
    <property type="entry name" value="PP2C_SIG"/>
    <property type="match status" value="1"/>
</dbReference>
<dbReference type="Proteomes" id="UP000460298">
    <property type="component" value="Unassembled WGS sequence"/>
</dbReference>
<dbReference type="Pfam" id="PF01590">
    <property type="entry name" value="GAF"/>
    <property type="match status" value="1"/>
</dbReference>
<dbReference type="GO" id="GO:0016791">
    <property type="term" value="F:phosphatase activity"/>
    <property type="evidence" value="ECO:0007669"/>
    <property type="project" value="TreeGrafter"/>
</dbReference>
<keyword evidence="2" id="KW-0802">TPR repeat</keyword>